<dbReference type="InterPro" id="IPR001466">
    <property type="entry name" value="Beta-lactam-related"/>
</dbReference>
<comment type="caution">
    <text evidence="2">The sequence shown here is derived from an EMBL/GenBank/DDBJ whole genome shotgun (WGS) entry which is preliminary data.</text>
</comment>
<dbReference type="SUPFAM" id="SSF56601">
    <property type="entry name" value="beta-lactamase/transpeptidase-like"/>
    <property type="match status" value="1"/>
</dbReference>
<dbReference type="Gene3D" id="3.40.710.10">
    <property type="entry name" value="DD-peptidase/beta-lactamase superfamily"/>
    <property type="match status" value="1"/>
</dbReference>
<feature type="domain" description="Beta-lactamase-related" evidence="1">
    <location>
        <begin position="74"/>
        <end position="352"/>
    </location>
</feature>
<reference evidence="2 3" key="1">
    <citation type="submission" date="2021-11" db="EMBL/GenBank/DDBJ databases">
        <title>Black yeast isolated from Biological Soil Crust.</title>
        <authorList>
            <person name="Kurbessoian T."/>
        </authorList>
    </citation>
    <scope>NUCLEOTIDE SEQUENCE [LARGE SCALE GENOMIC DNA]</scope>
    <source>
        <strain evidence="2 3">CCFEE 5522</strain>
    </source>
</reference>
<evidence type="ECO:0000259" key="1">
    <source>
        <dbReference type="Pfam" id="PF00144"/>
    </source>
</evidence>
<accession>A0AAV9JJR8</accession>
<proteinExistence type="predicted"/>
<dbReference type="AlphaFoldDB" id="A0AAV9JJR8"/>
<dbReference type="Pfam" id="PF00144">
    <property type="entry name" value="Beta-lactamase"/>
    <property type="match status" value="1"/>
</dbReference>
<dbReference type="EMBL" id="JAVFHQ010000018">
    <property type="protein sequence ID" value="KAK4545683.1"/>
    <property type="molecule type" value="Genomic_DNA"/>
</dbReference>
<dbReference type="PANTHER" id="PTHR43283:SF7">
    <property type="entry name" value="BETA-LACTAMASE-RELATED DOMAIN-CONTAINING PROTEIN"/>
    <property type="match status" value="1"/>
</dbReference>
<keyword evidence="3" id="KW-1185">Reference proteome</keyword>
<sequence length="374" mass="40502">MEADLSNWRESPHNVWAFHNIDKVLSTHPVKTGDATASIPSNDTRSFDGFQIQLSASPELDLAGFQAVTKTDGMVVLHKGKIVHEFYDHGNERTSKHILMSMTKSVTGLVTGILASQGKFDVNKPIKHYVPEASSVFDSVTVQQCLDMNSGIKYNDGNHEYRAAAGWNPLRGDEAHKTLHDFLSHVEAATDGPGAGFNYASLNTDLLGWALERATGKKLAELISELLWQPMGAESDALVAVDSEGSARAAGGFCATVRDIARIGQLVADGGRDIVPSSWIEDMMHHGDKDAFANGAWAPGFVGDLDSVAYRDCWLADSDTNVLCGLGIHGQMLVVDRTNNIVLAKTSSQATAVDFGSVKMVVRAFKEFQRILVD</sequence>
<protein>
    <recommendedName>
        <fullName evidence="1">Beta-lactamase-related domain-containing protein</fullName>
    </recommendedName>
</protein>
<evidence type="ECO:0000313" key="2">
    <source>
        <dbReference type="EMBL" id="KAK4545683.1"/>
    </source>
</evidence>
<dbReference type="PANTHER" id="PTHR43283">
    <property type="entry name" value="BETA-LACTAMASE-RELATED"/>
    <property type="match status" value="1"/>
</dbReference>
<name>A0AAV9JJR8_9PEZI</name>
<dbReference type="InterPro" id="IPR050789">
    <property type="entry name" value="Diverse_Enzym_Activities"/>
</dbReference>
<dbReference type="Proteomes" id="UP001324427">
    <property type="component" value="Unassembled WGS sequence"/>
</dbReference>
<evidence type="ECO:0000313" key="3">
    <source>
        <dbReference type="Proteomes" id="UP001324427"/>
    </source>
</evidence>
<gene>
    <name evidence="2" type="ORF">LTR36_002637</name>
</gene>
<dbReference type="InterPro" id="IPR012338">
    <property type="entry name" value="Beta-lactam/transpept-like"/>
</dbReference>
<organism evidence="2 3">
    <name type="scientific">Oleoguttula mirabilis</name>
    <dbReference type="NCBI Taxonomy" id="1507867"/>
    <lineage>
        <taxon>Eukaryota</taxon>
        <taxon>Fungi</taxon>
        <taxon>Dikarya</taxon>
        <taxon>Ascomycota</taxon>
        <taxon>Pezizomycotina</taxon>
        <taxon>Dothideomycetes</taxon>
        <taxon>Dothideomycetidae</taxon>
        <taxon>Mycosphaerellales</taxon>
        <taxon>Teratosphaeriaceae</taxon>
        <taxon>Oleoguttula</taxon>
    </lineage>
</organism>